<dbReference type="EMBL" id="BMAO01014939">
    <property type="protein sequence ID" value="GFQ98127.1"/>
    <property type="molecule type" value="Genomic_DNA"/>
</dbReference>
<sequence length="123" mass="13822">MKYPPDAQAITGSCPISQQTRFLGASFCSRDKASRQIHSCVGVGRTPKCTLSLPMTSHVKMSGGCELLNTINRGKNSEEYLNHSRKPKPERTLIGLIYHLWKPKHSYDISSSREEQNVHHLSK</sequence>
<organism evidence="1 2">
    <name type="scientific">Trichonephila clavata</name>
    <name type="common">Joro spider</name>
    <name type="synonym">Nephila clavata</name>
    <dbReference type="NCBI Taxonomy" id="2740835"/>
    <lineage>
        <taxon>Eukaryota</taxon>
        <taxon>Metazoa</taxon>
        <taxon>Ecdysozoa</taxon>
        <taxon>Arthropoda</taxon>
        <taxon>Chelicerata</taxon>
        <taxon>Arachnida</taxon>
        <taxon>Araneae</taxon>
        <taxon>Araneomorphae</taxon>
        <taxon>Entelegynae</taxon>
        <taxon>Araneoidea</taxon>
        <taxon>Nephilidae</taxon>
        <taxon>Trichonephila</taxon>
    </lineage>
</organism>
<name>A0A8X6G8D2_TRICU</name>
<accession>A0A8X6G8D2</accession>
<gene>
    <name evidence="1" type="ORF">TNCT_138711</name>
</gene>
<proteinExistence type="predicted"/>
<evidence type="ECO:0000313" key="1">
    <source>
        <dbReference type="EMBL" id="GFQ98127.1"/>
    </source>
</evidence>
<keyword evidence="2" id="KW-1185">Reference proteome</keyword>
<comment type="caution">
    <text evidence="1">The sequence shown here is derived from an EMBL/GenBank/DDBJ whole genome shotgun (WGS) entry which is preliminary data.</text>
</comment>
<evidence type="ECO:0000313" key="2">
    <source>
        <dbReference type="Proteomes" id="UP000887116"/>
    </source>
</evidence>
<dbReference type="Proteomes" id="UP000887116">
    <property type="component" value="Unassembled WGS sequence"/>
</dbReference>
<reference evidence="1" key="1">
    <citation type="submission" date="2020-07" db="EMBL/GenBank/DDBJ databases">
        <title>Multicomponent nature underlies the extraordinary mechanical properties of spider dragline silk.</title>
        <authorList>
            <person name="Kono N."/>
            <person name="Nakamura H."/>
            <person name="Mori M."/>
            <person name="Yoshida Y."/>
            <person name="Ohtoshi R."/>
            <person name="Malay A.D."/>
            <person name="Moran D.A.P."/>
            <person name="Tomita M."/>
            <person name="Numata K."/>
            <person name="Arakawa K."/>
        </authorList>
    </citation>
    <scope>NUCLEOTIDE SEQUENCE</scope>
</reference>
<dbReference type="AlphaFoldDB" id="A0A8X6G8D2"/>
<protein>
    <submittedName>
        <fullName evidence="1">Uncharacterized protein</fullName>
    </submittedName>
</protein>